<comment type="similarity">
    <text evidence="2">Belongs to the CALHM family.</text>
</comment>
<dbReference type="InParanoid" id="A0A3Q3KYG2"/>
<keyword evidence="3" id="KW-0813">Transport</keyword>
<keyword evidence="7 9" id="KW-0472">Membrane</keyword>
<evidence type="ECO:0000256" key="8">
    <source>
        <dbReference type="ARBA" id="ARBA00023303"/>
    </source>
</evidence>
<evidence type="ECO:0000256" key="3">
    <source>
        <dbReference type="ARBA" id="ARBA00022448"/>
    </source>
</evidence>
<accession>A0A3Q3KYG2</accession>
<feature type="transmembrane region" description="Helical" evidence="9">
    <location>
        <begin position="49"/>
        <end position="73"/>
    </location>
</feature>
<dbReference type="PANTHER" id="PTHR32261:SF8">
    <property type="entry name" value="CALCIUM HOMEOSTASIS MODULATOR PROTEIN 5"/>
    <property type="match status" value="1"/>
</dbReference>
<evidence type="ECO:0000256" key="5">
    <source>
        <dbReference type="ARBA" id="ARBA00022989"/>
    </source>
</evidence>
<proteinExistence type="inferred from homology"/>
<dbReference type="PANTHER" id="PTHR32261">
    <property type="entry name" value="CALCIUM HOMEOSTASIS MODULATOR PROTEIN"/>
    <property type="match status" value="1"/>
</dbReference>
<dbReference type="GeneTree" id="ENSGT01030000234610"/>
<keyword evidence="5 9" id="KW-1133">Transmembrane helix</keyword>
<dbReference type="GO" id="GO:0005261">
    <property type="term" value="F:monoatomic cation channel activity"/>
    <property type="evidence" value="ECO:0007669"/>
    <property type="project" value="TreeGrafter"/>
</dbReference>
<evidence type="ECO:0008006" key="12">
    <source>
        <dbReference type="Google" id="ProtNLM"/>
    </source>
</evidence>
<reference evidence="10" key="2">
    <citation type="submission" date="2025-09" db="UniProtKB">
        <authorList>
            <consortium name="Ensembl"/>
        </authorList>
    </citation>
    <scope>IDENTIFICATION</scope>
</reference>
<comment type="subcellular location">
    <subcellularLocation>
        <location evidence="1">Membrane</location>
        <topology evidence="1">Multi-pass membrane protein</topology>
    </subcellularLocation>
</comment>
<dbReference type="Proteomes" id="UP000261640">
    <property type="component" value="Unplaced"/>
</dbReference>
<keyword evidence="4 9" id="KW-0812">Transmembrane</keyword>
<evidence type="ECO:0000256" key="6">
    <source>
        <dbReference type="ARBA" id="ARBA00023065"/>
    </source>
</evidence>
<keyword evidence="11" id="KW-1185">Reference proteome</keyword>
<reference evidence="10" key="1">
    <citation type="submission" date="2025-08" db="UniProtKB">
        <authorList>
            <consortium name="Ensembl"/>
        </authorList>
    </citation>
    <scope>IDENTIFICATION</scope>
</reference>
<organism evidence="10 11">
    <name type="scientific">Mastacembelus armatus</name>
    <name type="common">zig-zag eel</name>
    <dbReference type="NCBI Taxonomy" id="205130"/>
    <lineage>
        <taxon>Eukaryota</taxon>
        <taxon>Metazoa</taxon>
        <taxon>Chordata</taxon>
        <taxon>Craniata</taxon>
        <taxon>Vertebrata</taxon>
        <taxon>Euteleostomi</taxon>
        <taxon>Actinopterygii</taxon>
        <taxon>Neopterygii</taxon>
        <taxon>Teleostei</taxon>
        <taxon>Neoteleostei</taxon>
        <taxon>Acanthomorphata</taxon>
        <taxon>Anabantaria</taxon>
        <taxon>Synbranchiformes</taxon>
        <taxon>Mastacembelidae</taxon>
        <taxon>Mastacembelus</taxon>
    </lineage>
</organism>
<dbReference type="GO" id="GO:0005886">
    <property type="term" value="C:plasma membrane"/>
    <property type="evidence" value="ECO:0007669"/>
    <property type="project" value="TreeGrafter"/>
</dbReference>
<dbReference type="InterPro" id="IPR029569">
    <property type="entry name" value="CALHM"/>
</dbReference>
<evidence type="ECO:0000313" key="11">
    <source>
        <dbReference type="Proteomes" id="UP000261640"/>
    </source>
</evidence>
<dbReference type="Pfam" id="PF14798">
    <property type="entry name" value="Ca_hom_mod"/>
    <property type="match status" value="1"/>
</dbReference>
<evidence type="ECO:0000256" key="9">
    <source>
        <dbReference type="SAM" id="Phobius"/>
    </source>
</evidence>
<protein>
    <recommendedName>
        <fullName evidence="12">Calcium homeostasis modulator family member 5, tandem duplicate 2</fullName>
    </recommendedName>
</protein>
<dbReference type="GO" id="GO:1904669">
    <property type="term" value="P:ATP export"/>
    <property type="evidence" value="ECO:0007669"/>
    <property type="project" value="UniProtKB-ARBA"/>
</dbReference>
<dbReference type="AlphaFoldDB" id="A0A3Q3KYG2"/>
<keyword evidence="6" id="KW-0406">Ion transport</keyword>
<name>A0A3Q3KYG2_9TELE</name>
<evidence type="ECO:0000256" key="4">
    <source>
        <dbReference type="ARBA" id="ARBA00022692"/>
    </source>
</evidence>
<evidence type="ECO:0000313" key="10">
    <source>
        <dbReference type="Ensembl" id="ENSMAMP00000006558.2"/>
    </source>
</evidence>
<feature type="transmembrane region" description="Helical" evidence="9">
    <location>
        <begin position="94"/>
        <end position="116"/>
    </location>
</feature>
<evidence type="ECO:0000256" key="2">
    <source>
        <dbReference type="ARBA" id="ARBA00008497"/>
    </source>
</evidence>
<feature type="transmembrane region" description="Helical" evidence="9">
    <location>
        <begin position="16"/>
        <end position="37"/>
    </location>
</feature>
<sequence length="259" mass="29636">IFFTVLRFFMKQKTTIGYSFMALMTIGGEQIFSMVAFQCPCNHSQNFTYGLIFLLGPAIVLLVLGFFFSTSLWRLYTGCCFNPMKLCPRGNCFGCLKVFINIFTRACVAPIMWLSVAMLNGSFYECAVSGLMILARVPCDRSKLSSDERMELLLMLRAQSQVRQKRVYEPLSLLPSHWSAWGTYFMQLFADSQGNSSLIWKHLNKLTNQKYSQSKGITKLNINGRVSTDAMEIANELPPFSNQFRNLQQISILFVYHMM</sequence>
<evidence type="ECO:0000256" key="1">
    <source>
        <dbReference type="ARBA" id="ARBA00004141"/>
    </source>
</evidence>
<dbReference type="Ensembl" id="ENSMAMT00000006741.2">
    <property type="protein sequence ID" value="ENSMAMP00000006558.2"/>
    <property type="gene ID" value="ENSMAMG00000004445.2"/>
</dbReference>
<evidence type="ECO:0000256" key="7">
    <source>
        <dbReference type="ARBA" id="ARBA00023136"/>
    </source>
</evidence>
<keyword evidence="8" id="KW-0407">Ion channel</keyword>